<feature type="transmembrane region" description="Helical" evidence="1">
    <location>
        <begin position="168"/>
        <end position="189"/>
    </location>
</feature>
<dbReference type="EMBL" id="PVNL01000002">
    <property type="protein sequence ID" value="PRQ10170.1"/>
    <property type="molecule type" value="Genomic_DNA"/>
</dbReference>
<keyword evidence="1" id="KW-1133">Transmembrane helix</keyword>
<evidence type="ECO:0000256" key="1">
    <source>
        <dbReference type="SAM" id="Phobius"/>
    </source>
</evidence>
<dbReference type="Proteomes" id="UP000238823">
    <property type="component" value="Unassembled WGS sequence"/>
</dbReference>
<keyword evidence="1" id="KW-0812">Transmembrane</keyword>
<comment type="caution">
    <text evidence="2">The sequence shown here is derived from an EMBL/GenBank/DDBJ whole genome shotgun (WGS) entry which is preliminary data.</text>
</comment>
<feature type="transmembrane region" description="Helical" evidence="1">
    <location>
        <begin position="72"/>
        <end position="92"/>
    </location>
</feature>
<gene>
    <name evidence="2" type="ORF">ENSA7_01190</name>
</gene>
<dbReference type="AlphaFoldDB" id="A0A2S9YYJ9"/>
<name>A0A2S9YYJ9_9BACT</name>
<organism evidence="2 3">
    <name type="scientific">Enhygromyxa salina</name>
    <dbReference type="NCBI Taxonomy" id="215803"/>
    <lineage>
        <taxon>Bacteria</taxon>
        <taxon>Pseudomonadati</taxon>
        <taxon>Myxococcota</taxon>
        <taxon>Polyangia</taxon>
        <taxon>Nannocystales</taxon>
        <taxon>Nannocystaceae</taxon>
        <taxon>Enhygromyxa</taxon>
    </lineage>
</organism>
<reference evidence="2 3" key="1">
    <citation type="submission" date="2018-03" db="EMBL/GenBank/DDBJ databases">
        <title>Draft Genome Sequences of the Obligatory Marine Myxobacteria Enhygromyxa salina SWB007.</title>
        <authorList>
            <person name="Poehlein A."/>
            <person name="Moghaddam J.A."/>
            <person name="Harms H."/>
            <person name="Alanjari M."/>
            <person name="Koenig G.M."/>
            <person name="Daniel R."/>
            <person name="Schaeberle T.F."/>
        </authorList>
    </citation>
    <scope>NUCLEOTIDE SEQUENCE [LARGE SCALE GENOMIC DNA]</scope>
    <source>
        <strain evidence="2 3">SWB007</strain>
    </source>
</reference>
<evidence type="ECO:0000313" key="3">
    <source>
        <dbReference type="Proteomes" id="UP000238823"/>
    </source>
</evidence>
<proteinExistence type="predicted"/>
<sequence>MKPARRGHALLLLSVAVLVAVLVTLVATVSFVHGQVIEYFWAIDQHTGFAADEVASNRHLAFSSLYSRHLDILLPIFGLASVCVLVIMARLWSMGRAHQVRLPLMAAPVLAPVLLTLGTASLARRWSQPSVEDIHRWISSEELHKVPSGADTLDRCSRLLAFDTVFSLAPTIILVVTAVLLVPAVVTAWRAGAEARLGKGSSRAAITCFLLGIAALASTRAHRADRVQVLAACTERDDPRNMHWVDASTVDLHGVEVESCSSPPAWADSHDLVLGTTFQLAANGELHQFQPGSLPHGPTFDAHRSFARDAEWYGRPGISLYVDEATPVPVLRGVLEAAREADVEAVLLLGVSTLSGEFATIGPWRRRIYCGLGVLRFDDPTRNIHEFEGFADLATAASVDGGLHLELAPP</sequence>
<evidence type="ECO:0000313" key="2">
    <source>
        <dbReference type="EMBL" id="PRQ10170.1"/>
    </source>
</evidence>
<feature type="transmembrane region" description="Helical" evidence="1">
    <location>
        <begin position="201"/>
        <end position="218"/>
    </location>
</feature>
<keyword evidence="1" id="KW-0472">Membrane</keyword>
<accession>A0A2S9YYJ9</accession>
<protein>
    <submittedName>
        <fullName evidence="2">Uncharacterized protein</fullName>
    </submittedName>
</protein>